<evidence type="ECO:0000313" key="1">
    <source>
        <dbReference type="EMBL" id="GAA4551074.1"/>
    </source>
</evidence>
<proteinExistence type="predicted"/>
<name>A0ABP8RVK6_9PSEU</name>
<accession>A0ABP8RVK6</accession>
<reference evidence="2" key="1">
    <citation type="journal article" date="2019" name="Int. J. Syst. Evol. Microbiol.">
        <title>The Global Catalogue of Microorganisms (GCM) 10K type strain sequencing project: providing services to taxonomists for standard genome sequencing and annotation.</title>
        <authorList>
            <consortium name="The Broad Institute Genomics Platform"/>
            <consortium name="The Broad Institute Genome Sequencing Center for Infectious Disease"/>
            <person name="Wu L."/>
            <person name="Ma J."/>
        </authorList>
    </citation>
    <scope>NUCLEOTIDE SEQUENCE [LARGE SCALE GENOMIC DNA]</scope>
    <source>
        <strain evidence="2">JCM 17906</strain>
    </source>
</reference>
<dbReference type="RefSeq" id="WP_345421207.1">
    <property type="nucleotide sequence ID" value="NZ_BAABGT010000063.1"/>
</dbReference>
<sequence length="82" mass="9224">MPDPDRVPVYPDLLRLDGRVVVVLPRRAGRRGRRPRRGDPRVCRALPLGAAEDLFGTVLAQETPLLTEERRRHTALVASFEA</sequence>
<gene>
    <name evidence="1" type="ORF">GCM10023175_42290</name>
</gene>
<keyword evidence="2" id="KW-1185">Reference proteome</keyword>
<comment type="caution">
    <text evidence="1">The sequence shown here is derived from an EMBL/GenBank/DDBJ whole genome shotgun (WGS) entry which is preliminary data.</text>
</comment>
<evidence type="ECO:0000313" key="2">
    <source>
        <dbReference type="Proteomes" id="UP001501598"/>
    </source>
</evidence>
<dbReference type="EMBL" id="BAABGT010000063">
    <property type="protein sequence ID" value="GAA4551074.1"/>
    <property type="molecule type" value="Genomic_DNA"/>
</dbReference>
<dbReference type="Proteomes" id="UP001501598">
    <property type="component" value="Unassembled WGS sequence"/>
</dbReference>
<organism evidence="1 2">
    <name type="scientific">Pseudonocardia xishanensis</name>
    <dbReference type="NCBI Taxonomy" id="630995"/>
    <lineage>
        <taxon>Bacteria</taxon>
        <taxon>Bacillati</taxon>
        <taxon>Actinomycetota</taxon>
        <taxon>Actinomycetes</taxon>
        <taxon>Pseudonocardiales</taxon>
        <taxon>Pseudonocardiaceae</taxon>
        <taxon>Pseudonocardia</taxon>
    </lineage>
</organism>
<protein>
    <submittedName>
        <fullName evidence="1">Uncharacterized protein</fullName>
    </submittedName>
</protein>